<dbReference type="InterPro" id="IPR013024">
    <property type="entry name" value="GGCT-like"/>
</dbReference>
<feature type="compositionally biased region" description="Polar residues" evidence="2">
    <location>
        <begin position="161"/>
        <end position="170"/>
    </location>
</feature>
<comment type="caution">
    <text evidence="3">The sequence shown here is derived from an EMBL/GenBank/DDBJ whole genome shotgun (WGS) entry which is preliminary data.</text>
</comment>
<evidence type="ECO:0000256" key="1">
    <source>
        <dbReference type="SAM" id="Coils"/>
    </source>
</evidence>
<name>A0A8S9PCP0_BRACR</name>
<protein>
    <submittedName>
        <fullName evidence="3">Uncharacterized protein</fullName>
    </submittedName>
</protein>
<keyword evidence="1" id="KW-0175">Coiled coil</keyword>
<reference evidence="3" key="1">
    <citation type="submission" date="2019-12" db="EMBL/GenBank/DDBJ databases">
        <title>Genome sequencing and annotation of Brassica cretica.</title>
        <authorList>
            <person name="Studholme D.J."/>
            <person name="Sarris P."/>
        </authorList>
    </citation>
    <scope>NUCLEOTIDE SEQUENCE</scope>
    <source>
        <strain evidence="3">PFS-109/04</strain>
        <tissue evidence="3">Leaf</tissue>
    </source>
</reference>
<evidence type="ECO:0000256" key="2">
    <source>
        <dbReference type="SAM" id="MobiDB-lite"/>
    </source>
</evidence>
<gene>
    <name evidence="3" type="ORF">F2Q69_00049290</name>
</gene>
<dbReference type="AlphaFoldDB" id="A0A8S9PCP0"/>
<dbReference type="Proteomes" id="UP000712600">
    <property type="component" value="Unassembled WGS sequence"/>
</dbReference>
<accession>A0A8S9PCP0</accession>
<organism evidence="3 4">
    <name type="scientific">Brassica cretica</name>
    <name type="common">Mustard</name>
    <dbReference type="NCBI Taxonomy" id="69181"/>
    <lineage>
        <taxon>Eukaryota</taxon>
        <taxon>Viridiplantae</taxon>
        <taxon>Streptophyta</taxon>
        <taxon>Embryophyta</taxon>
        <taxon>Tracheophyta</taxon>
        <taxon>Spermatophyta</taxon>
        <taxon>Magnoliopsida</taxon>
        <taxon>eudicotyledons</taxon>
        <taxon>Gunneridae</taxon>
        <taxon>Pentapetalae</taxon>
        <taxon>rosids</taxon>
        <taxon>malvids</taxon>
        <taxon>Brassicales</taxon>
        <taxon>Brassicaceae</taxon>
        <taxon>Brassiceae</taxon>
        <taxon>Brassica</taxon>
    </lineage>
</organism>
<sequence>MIELLESRLPVVLGPRKSRLSLFTRKQQKLLNKAREMERVPDLSALLKRKLQTLSTKSSSAGTSDARPDLVEGDVNLESLAQSPKRKATGKAKKRAIEGEQSGSLEKNAPLEEAPSSADASKVSRKKKKKKKDGKKRPREDPSIARLETSAVVGEDDVETPVQTGTTQESPEGCPKKRVKKKTVDEGVEDPSRSGGKASGSGGEPRNESPSSERLAPSSAVRKGARMLNPLQCAELTRQICGGTRELPPIGDLYFKDEYIDAASASKRSDRSMNYLVEKYDSALKQTMIQLGTSEKLARTRLSVIERLRAENKKASDKAVEEKEQNLAALEKEKAELDGERDAVVETLVKERQRLRDSRIREVTRERVKVQTAMAGKSTRCFGRVRDHLSRLDAFEKAKSLYGQASGTRKCLEVIRDNGTEIPQDMIDIFAEQEKLHEAEVARLRLDSLSESDLTLSPVNLPSRFVSEEFMAMFDPYGSNVGLIGSESASQLITSREVGED</sequence>
<feature type="coiled-coil region" evidence="1">
    <location>
        <begin position="305"/>
        <end position="347"/>
    </location>
</feature>
<dbReference type="EMBL" id="QGKX02001347">
    <property type="protein sequence ID" value="KAF3521303.1"/>
    <property type="molecule type" value="Genomic_DNA"/>
</dbReference>
<feature type="region of interest" description="Disordered" evidence="2">
    <location>
        <begin position="53"/>
        <end position="223"/>
    </location>
</feature>
<feature type="compositionally biased region" description="Polar residues" evidence="2">
    <location>
        <begin position="53"/>
        <end position="63"/>
    </location>
</feature>
<evidence type="ECO:0000313" key="4">
    <source>
        <dbReference type="Proteomes" id="UP000712600"/>
    </source>
</evidence>
<dbReference type="CDD" id="cd06661">
    <property type="entry name" value="GGCT_like"/>
    <property type="match status" value="1"/>
</dbReference>
<proteinExistence type="predicted"/>
<feature type="compositionally biased region" description="Basic residues" evidence="2">
    <location>
        <begin position="84"/>
        <end position="94"/>
    </location>
</feature>
<evidence type="ECO:0000313" key="3">
    <source>
        <dbReference type="EMBL" id="KAF3521303.1"/>
    </source>
</evidence>
<feature type="compositionally biased region" description="Basic residues" evidence="2">
    <location>
        <begin position="123"/>
        <end position="137"/>
    </location>
</feature>